<organism evidence="2 3">
    <name type="scientific">Malus baccata</name>
    <name type="common">Siberian crab apple</name>
    <name type="synonym">Pyrus baccata</name>
    <dbReference type="NCBI Taxonomy" id="106549"/>
    <lineage>
        <taxon>Eukaryota</taxon>
        <taxon>Viridiplantae</taxon>
        <taxon>Streptophyta</taxon>
        <taxon>Embryophyta</taxon>
        <taxon>Tracheophyta</taxon>
        <taxon>Spermatophyta</taxon>
        <taxon>Magnoliopsida</taxon>
        <taxon>eudicotyledons</taxon>
        <taxon>Gunneridae</taxon>
        <taxon>Pentapetalae</taxon>
        <taxon>rosids</taxon>
        <taxon>fabids</taxon>
        <taxon>Rosales</taxon>
        <taxon>Rosaceae</taxon>
        <taxon>Amygdaloideae</taxon>
        <taxon>Maleae</taxon>
        <taxon>Malus</taxon>
    </lineage>
</organism>
<evidence type="ECO:0000313" key="3">
    <source>
        <dbReference type="Proteomes" id="UP000315295"/>
    </source>
</evidence>
<accession>A0A540NG08</accession>
<keyword evidence="3" id="KW-1185">Reference proteome</keyword>
<dbReference type="Proteomes" id="UP000315295">
    <property type="component" value="Unassembled WGS sequence"/>
</dbReference>
<evidence type="ECO:0000313" key="2">
    <source>
        <dbReference type="EMBL" id="TQE09961.1"/>
    </source>
</evidence>
<proteinExistence type="predicted"/>
<feature type="region of interest" description="Disordered" evidence="1">
    <location>
        <begin position="1"/>
        <end position="31"/>
    </location>
</feature>
<dbReference type="AlphaFoldDB" id="A0A540NG08"/>
<comment type="caution">
    <text evidence="2">The sequence shown here is derived from an EMBL/GenBank/DDBJ whole genome shotgun (WGS) entry which is preliminary data.</text>
</comment>
<name>A0A540NG08_MALBA</name>
<evidence type="ECO:0000256" key="1">
    <source>
        <dbReference type="SAM" id="MobiDB-lite"/>
    </source>
</evidence>
<protein>
    <submittedName>
        <fullName evidence="2">Uncharacterized protein</fullName>
    </submittedName>
</protein>
<sequence length="211" mass="23596">MSQGLDPKTHLLPNSHHQRSASNKVASSSQSPLLQLHNQQQPIQVPFTEINASPINVTLRTDQYHDLDQNPCNASWTSVEDPTFNDITRLPHQPSTDHSTLINNIPSSLSSSSVNLSVFGLLENCNIWPSGADPFEAPRILLGEQSKGEVALQQEKETLLDQMEIKRIEDMDHASIFESSSIDFSFVESTLMSCGEISQDLNFICNFAWRY</sequence>
<dbReference type="EMBL" id="VIEB01000050">
    <property type="protein sequence ID" value="TQE09961.1"/>
    <property type="molecule type" value="Genomic_DNA"/>
</dbReference>
<feature type="compositionally biased region" description="Low complexity" evidence="1">
    <location>
        <begin position="20"/>
        <end position="31"/>
    </location>
</feature>
<gene>
    <name evidence="2" type="ORF">C1H46_004383</name>
</gene>
<reference evidence="2 3" key="1">
    <citation type="journal article" date="2019" name="G3 (Bethesda)">
        <title>Sequencing of a Wild Apple (Malus baccata) Genome Unravels the Differences Between Cultivated and Wild Apple Species Regarding Disease Resistance and Cold Tolerance.</title>
        <authorList>
            <person name="Chen X."/>
        </authorList>
    </citation>
    <scope>NUCLEOTIDE SEQUENCE [LARGE SCALE GENOMIC DNA]</scope>
    <source>
        <strain evidence="3">cv. Shandingzi</strain>
        <tissue evidence="2">Leaves</tissue>
    </source>
</reference>